<evidence type="ECO:0000256" key="1">
    <source>
        <dbReference type="SAM" id="Phobius"/>
    </source>
</evidence>
<protein>
    <recommendedName>
        <fullName evidence="4">DUF4372 domain-containing protein</fullName>
    </recommendedName>
</protein>
<comment type="caution">
    <text evidence="2">The sequence shown here is derived from an EMBL/GenBank/DDBJ whole genome shotgun (WGS) entry which is preliminary data.</text>
</comment>
<reference evidence="3" key="1">
    <citation type="journal article" date="2019" name="Int. J. Syst. Evol. Microbiol.">
        <title>The Global Catalogue of Microorganisms (GCM) 10K type strain sequencing project: providing services to taxonomists for standard genome sequencing and annotation.</title>
        <authorList>
            <consortium name="The Broad Institute Genomics Platform"/>
            <consortium name="The Broad Institute Genome Sequencing Center for Infectious Disease"/>
            <person name="Wu L."/>
            <person name="Ma J."/>
        </authorList>
    </citation>
    <scope>NUCLEOTIDE SEQUENCE [LARGE SCALE GENOMIC DNA]</scope>
    <source>
        <strain evidence="3">JCM 17759</strain>
    </source>
</reference>
<feature type="transmembrane region" description="Helical" evidence="1">
    <location>
        <begin position="42"/>
        <end position="62"/>
    </location>
</feature>
<keyword evidence="1" id="KW-1133">Transmembrane helix</keyword>
<keyword evidence="3" id="KW-1185">Reference proteome</keyword>
<accession>A0ABP8N1L7</accession>
<proteinExistence type="predicted"/>
<keyword evidence="1" id="KW-0812">Transmembrane</keyword>
<name>A0ABP8N1L7_9BACT</name>
<dbReference type="EMBL" id="BAABGA010000048">
    <property type="protein sequence ID" value="GAA4459702.1"/>
    <property type="molecule type" value="Genomic_DNA"/>
</dbReference>
<organism evidence="2 3">
    <name type="scientific">Novipirellula rosea</name>
    <dbReference type="NCBI Taxonomy" id="1031540"/>
    <lineage>
        <taxon>Bacteria</taxon>
        <taxon>Pseudomonadati</taxon>
        <taxon>Planctomycetota</taxon>
        <taxon>Planctomycetia</taxon>
        <taxon>Pirellulales</taxon>
        <taxon>Pirellulaceae</taxon>
        <taxon>Novipirellula</taxon>
    </lineage>
</organism>
<dbReference type="Proteomes" id="UP001500840">
    <property type="component" value="Unassembled WGS sequence"/>
</dbReference>
<evidence type="ECO:0008006" key="4">
    <source>
        <dbReference type="Google" id="ProtNLM"/>
    </source>
</evidence>
<gene>
    <name evidence="2" type="ORF">GCM10023156_39660</name>
</gene>
<sequence>MASSYPGDPSHPLVNQTLPVRTFTDLLAVIRNTHWINGKGTAFQLVVFRCLCFIIAGLAACAPRNPGTNFPA</sequence>
<evidence type="ECO:0000313" key="3">
    <source>
        <dbReference type="Proteomes" id="UP001500840"/>
    </source>
</evidence>
<keyword evidence="1" id="KW-0472">Membrane</keyword>
<evidence type="ECO:0000313" key="2">
    <source>
        <dbReference type="EMBL" id="GAA4459702.1"/>
    </source>
</evidence>